<reference evidence="2" key="2">
    <citation type="submission" date="2018-02" db="UniProtKB">
        <authorList>
            <consortium name="EnsemblPlants"/>
        </authorList>
    </citation>
    <scope>IDENTIFICATION</scope>
    <source>
        <strain evidence="2">Williams 82</strain>
    </source>
</reference>
<keyword evidence="3" id="KW-1185">Reference proteome</keyword>
<gene>
    <name evidence="1" type="ORF">GLYMA_16G062900</name>
</gene>
<evidence type="ECO:0000313" key="2">
    <source>
        <dbReference type="EnsemblPlants" id="KRH07032"/>
    </source>
</evidence>
<dbReference type="PaxDb" id="3847-GLYMA16G06790.1"/>
<proteinExistence type="predicted"/>
<evidence type="ECO:0000313" key="3">
    <source>
        <dbReference type="Proteomes" id="UP000008827"/>
    </source>
</evidence>
<accession>K7MFH6</accession>
<organism evidence="1">
    <name type="scientific">Glycine max</name>
    <name type="common">Soybean</name>
    <name type="synonym">Glycine hispida</name>
    <dbReference type="NCBI Taxonomy" id="3847"/>
    <lineage>
        <taxon>Eukaryota</taxon>
        <taxon>Viridiplantae</taxon>
        <taxon>Streptophyta</taxon>
        <taxon>Embryophyta</taxon>
        <taxon>Tracheophyta</taxon>
        <taxon>Spermatophyta</taxon>
        <taxon>Magnoliopsida</taxon>
        <taxon>eudicotyledons</taxon>
        <taxon>Gunneridae</taxon>
        <taxon>Pentapetalae</taxon>
        <taxon>rosids</taxon>
        <taxon>fabids</taxon>
        <taxon>Fabales</taxon>
        <taxon>Fabaceae</taxon>
        <taxon>Papilionoideae</taxon>
        <taxon>50 kb inversion clade</taxon>
        <taxon>NPAAA clade</taxon>
        <taxon>indigoferoid/millettioid clade</taxon>
        <taxon>Phaseoleae</taxon>
        <taxon>Glycine</taxon>
        <taxon>Glycine subgen. Soja</taxon>
    </lineage>
</organism>
<dbReference type="EnsemblPlants" id="KRH07032">
    <property type="protein sequence ID" value="KRH07032"/>
    <property type="gene ID" value="GLYMA_16G062900"/>
</dbReference>
<dbReference type="HOGENOM" id="CLU_2982917_0_0_1"/>
<protein>
    <submittedName>
        <fullName evidence="1 2">Uncharacterized protein</fullName>
    </submittedName>
</protein>
<dbReference type="AlphaFoldDB" id="K7MFH6"/>
<sequence length="58" mass="6901">MIMNKVQKNTNPAQSFMYVCIYVSLSHTSPRHRFQFNHRHNSYLINPNRSQSQSNYSP</sequence>
<dbReference type="Proteomes" id="UP000008827">
    <property type="component" value="Chromosome 16"/>
</dbReference>
<name>K7MFH6_SOYBN</name>
<reference evidence="1" key="3">
    <citation type="submission" date="2018-07" db="EMBL/GenBank/DDBJ databases">
        <title>WGS assembly of Glycine max.</title>
        <authorList>
            <person name="Schmutz J."/>
            <person name="Cannon S."/>
            <person name="Schlueter J."/>
            <person name="Ma J."/>
            <person name="Mitros T."/>
            <person name="Nelson W."/>
            <person name="Hyten D."/>
            <person name="Song Q."/>
            <person name="Thelen J."/>
            <person name="Cheng J."/>
            <person name="Xu D."/>
            <person name="Hellsten U."/>
            <person name="May G."/>
            <person name="Yu Y."/>
            <person name="Sakurai T."/>
            <person name="Umezawa T."/>
            <person name="Bhattacharyya M."/>
            <person name="Sandhu D."/>
            <person name="Valliyodan B."/>
            <person name="Lindquist E."/>
            <person name="Peto M."/>
            <person name="Grant D."/>
            <person name="Shu S."/>
            <person name="Goodstein D."/>
            <person name="Barry K."/>
            <person name="Futrell-Griggs M."/>
            <person name="Abernathy B."/>
            <person name="Du J."/>
            <person name="Tian Z."/>
            <person name="Zhu L."/>
            <person name="Gill N."/>
            <person name="Joshi T."/>
            <person name="Libault M."/>
            <person name="Sethuraman A."/>
            <person name="Zhang X."/>
            <person name="Shinozaki K."/>
            <person name="Nguyen H."/>
            <person name="Wing R."/>
            <person name="Cregan P."/>
            <person name="Specht J."/>
            <person name="Grimwood J."/>
            <person name="Rokhsar D."/>
            <person name="Stacey G."/>
            <person name="Shoemaker R."/>
            <person name="Jackson S."/>
        </authorList>
    </citation>
    <scope>NUCLEOTIDE SEQUENCE</scope>
    <source>
        <tissue evidence="1">Callus</tissue>
    </source>
</reference>
<dbReference type="InParanoid" id="K7MFH6"/>
<dbReference type="EMBL" id="CM000849">
    <property type="protein sequence ID" value="KRH07032.1"/>
    <property type="molecule type" value="Genomic_DNA"/>
</dbReference>
<evidence type="ECO:0000313" key="1">
    <source>
        <dbReference type="EMBL" id="KRH07032.1"/>
    </source>
</evidence>
<dbReference type="Gramene" id="KRH07032">
    <property type="protein sequence ID" value="KRH07032"/>
    <property type="gene ID" value="GLYMA_16G062900"/>
</dbReference>
<reference evidence="1 2" key="1">
    <citation type="journal article" date="2010" name="Nature">
        <title>Genome sequence of the palaeopolyploid soybean.</title>
        <authorList>
            <person name="Schmutz J."/>
            <person name="Cannon S.B."/>
            <person name="Schlueter J."/>
            <person name="Ma J."/>
            <person name="Mitros T."/>
            <person name="Nelson W."/>
            <person name="Hyten D.L."/>
            <person name="Song Q."/>
            <person name="Thelen J.J."/>
            <person name="Cheng J."/>
            <person name="Xu D."/>
            <person name="Hellsten U."/>
            <person name="May G.D."/>
            <person name="Yu Y."/>
            <person name="Sakurai T."/>
            <person name="Umezawa T."/>
            <person name="Bhattacharyya M.K."/>
            <person name="Sandhu D."/>
            <person name="Valliyodan B."/>
            <person name="Lindquist E."/>
            <person name="Peto M."/>
            <person name="Grant D."/>
            <person name="Shu S."/>
            <person name="Goodstein D."/>
            <person name="Barry K."/>
            <person name="Futrell-Griggs M."/>
            <person name="Abernathy B."/>
            <person name="Du J."/>
            <person name="Tian Z."/>
            <person name="Zhu L."/>
            <person name="Gill N."/>
            <person name="Joshi T."/>
            <person name="Libault M."/>
            <person name="Sethuraman A."/>
            <person name="Zhang X.-C."/>
            <person name="Shinozaki K."/>
            <person name="Nguyen H.T."/>
            <person name="Wing R.A."/>
            <person name="Cregan P."/>
            <person name="Specht J."/>
            <person name="Grimwood J."/>
            <person name="Rokhsar D."/>
            <person name="Stacey G."/>
            <person name="Shoemaker R.C."/>
            <person name="Jackson S.A."/>
        </authorList>
    </citation>
    <scope>NUCLEOTIDE SEQUENCE [LARGE SCALE GENOMIC DNA]</scope>
    <source>
        <strain evidence="2">cv. Williams 82</strain>
        <tissue evidence="1">Callus</tissue>
    </source>
</reference>